<dbReference type="SUPFAM" id="SSF51735">
    <property type="entry name" value="NAD(P)-binding Rossmann-fold domains"/>
    <property type="match status" value="1"/>
</dbReference>
<evidence type="ECO:0000259" key="12">
    <source>
        <dbReference type="SMART" id="SM01003"/>
    </source>
</evidence>
<organism evidence="13 14">
    <name type="scientific">Facklamia languida CCUG 37842</name>
    <dbReference type="NCBI Taxonomy" id="883113"/>
    <lineage>
        <taxon>Bacteria</taxon>
        <taxon>Bacillati</taxon>
        <taxon>Bacillota</taxon>
        <taxon>Bacilli</taxon>
        <taxon>Lactobacillales</taxon>
        <taxon>Aerococcaceae</taxon>
        <taxon>Facklamia</taxon>
    </lineage>
</organism>
<sequence length="369" mass="39295">MIIGIPREIKENEDRVGLTPANVEELVNAGHTLIVESHAGDGSGFIDAQYEKAGAEIVNDPAEVWKAEMVVKVKEPLPQEFDYFHEDLILFTYLHLAPENDLTDALLEKGVIGVAYETMEDSGTLPLLTPMSEVAGRMAVQAAANLLEKNNGGPGILLGGVPGVRRANVTVIGGGVVGLNSAKLAYGLGANVTILDVNPQRLAQLENILGNGVQTLMSNEVNIRRAVIDSDVVIGSVLIAGRRAPVLVTEDTIKEMNEGSVLIDIAVDQGGNFETTHATSHSKPTFTKHGVIHYAVANIPGAVPRTSTLALTNASFHYAKEIANKGILAAVKENATIATGINTYKNHLTSKAVAESQDKEYTPLEKILN</sequence>
<dbReference type="PROSITE" id="PS00837">
    <property type="entry name" value="ALADH_PNT_2"/>
    <property type="match status" value="1"/>
</dbReference>
<evidence type="ECO:0000313" key="14">
    <source>
        <dbReference type="Proteomes" id="UP000006190"/>
    </source>
</evidence>
<dbReference type="GO" id="GO:0000286">
    <property type="term" value="F:alanine dehydrogenase activity"/>
    <property type="evidence" value="ECO:0007669"/>
    <property type="project" value="UniProtKB-UniRule"/>
</dbReference>
<dbReference type="OrthoDB" id="9804592at2"/>
<keyword evidence="10" id="KW-0479">Metal-binding</keyword>
<dbReference type="UniPathway" id="UPA00527">
    <property type="reaction ID" value="UER00585"/>
</dbReference>
<evidence type="ECO:0000256" key="2">
    <source>
        <dbReference type="ARBA" id="ARBA00005689"/>
    </source>
</evidence>
<dbReference type="Pfam" id="PF01262">
    <property type="entry name" value="AlaDh_PNT_C"/>
    <property type="match status" value="1"/>
</dbReference>
<feature type="binding site" evidence="9">
    <location>
        <begin position="265"/>
        <end position="268"/>
    </location>
    <ligand>
        <name>NAD(+)</name>
        <dbReference type="ChEBI" id="CHEBI:57540"/>
    </ligand>
</feature>
<dbReference type="FunFam" id="3.40.50.720:FF:000049">
    <property type="entry name" value="Alanine dehydrogenase"/>
    <property type="match status" value="1"/>
</dbReference>
<dbReference type="InterPro" id="IPR007886">
    <property type="entry name" value="AlaDH/PNT_N"/>
</dbReference>
<dbReference type="PIRSF" id="PIRSF000183">
    <property type="entry name" value="Alanine_dh"/>
    <property type="match status" value="1"/>
</dbReference>
<protein>
    <recommendedName>
        <fullName evidence="3 6">Alanine dehydrogenase</fullName>
        <ecNumber evidence="3 6">1.4.1.1</ecNumber>
    </recommendedName>
</protein>
<dbReference type="SUPFAM" id="SSF52283">
    <property type="entry name" value="Formate/glycerate dehydrogenase catalytic domain-like"/>
    <property type="match status" value="1"/>
</dbReference>
<dbReference type="AlphaFoldDB" id="H3NK46"/>
<keyword evidence="9" id="KW-0547">Nucleotide-binding</keyword>
<dbReference type="InterPro" id="IPR007698">
    <property type="entry name" value="AlaDH/PNT_NAD(H)-bd"/>
</dbReference>
<feature type="domain" description="Alanine dehydrogenase/pyridine nucleotide transhydrogenase NAD(H)-binding" evidence="11">
    <location>
        <begin position="147"/>
        <end position="295"/>
    </location>
</feature>
<keyword evidence="14" id="KW-1185">Reference proteome</keyword>
<feature type="binding site" evidence="9">
    <location>
        <position position="218"/>
    </location>
    <ligand>
        <name>NAD(+)</name>
        <dbReference type="ChEBI" id="CHEBI:57540"/>
    </ligand>
</feature>
<comment type="caution">
    <text evidence="13">The sequence shown here is derived from an EMBL/GenBank/DDBJ whole genome shotgun (WGS) entry which is preliminary data.</text>
</comment>
<evidence type="ECO:0000256" key="4">
    <source>
        <dbReference type="ARBA" id="ARBA00023002"/>
    </source>
</evidence>
<comment type="catalytic activity">
    <reaction evidence="6">
        <text>L-alanine + NAD(+) + H2O = pyruvate + NH4(+) + NADH + H(+)</text>
        <dbReference type="Rhea" id="RHEA:18405"/>
        <dbReference type="ChEBI" id="CHEBI:15361"/>
        <dbReference type="ChEBI" id="CHEBI:15377"/>
        <dbReference type="ChEBI" id="CHEBI:15378"/>
        <dbReference type="ChEBI" id="CHEBI:28938"/>
        <dbReference type="ChEBI" id="CHEBI:57540"/>
        <dbReference type="ChEBI" id="CHEBI:57945"/>
        <dbReference type="ChEBI" id="CHEBI:57972"/>
        <dbReference type="EC" id="1.4.1.1"/>
    </reaction>
</comment>
<evidence type="ECO:0000256" key="9">
    <source>
        <dbReference type="PIRSR" id="PIRSR000183-3"/>
    </source>
</evidence>
<dbReference type="Pfam" id="PF05222">
    <property type="entry name" value="AlaDh_PNT_N"/>
    <property type="match status" value="1"/>
</dbReference>
<feature type="binding site" evidence="10">
    <location>
        <position position="321"/>
    </location>
    <ligand>
        <name>Mg(2+)</name>
        <dbReference type="ChEBI" id="CHEBI:18420"/>
    </ligand>
</feature>
<feature type="binding site" evidence="9">
    <location>
        <position position="196"/>
    </location>
    <ligand>
        <name>NAD(+)</name>
        <dbReference type="ChEBI" id="CHEBI:57540"/>
    </ligand>
</feature>
<dbReference type="GO" id="GO:0046872">
    <property type="term" value="F:metal ion binding"/>
    <property type="evidence" value="ECO:0007669"/>
    <property type="project" value="UniProtKB-KW"/>
</dbReference>
<accession>H3NK46</accession>
<feature type="binding site" evidence="8">
    <location>
        <position position="15"/>
    </location>
    <ligand>
        <name>substrate</name>
    </ligand>
</feature>
<keyword evidence="10" id="KW-0460">Magnesium</keyword>
<dbReference type="InterPro" id="IPR008143">
    <property type="entry name" value="Ala_DH/PNT_CS2"/>
</dbReference>
<dbReference type="SMART" id="SM01003">
    <property type="entry name" value="AlaDh_PNT_N"/>
    <property type="match status" value="1"/>
</dbReference>
<evidence type="ECO:0000256" key="6">
    <source>
        <dbReference type="PIRNR" id="PIRNR000183"/>
    </source>
</evidence>
<evidence type="ECO:0000256" key="1">
    <source>
        <dbReference type="ARBA" id="ARBA00005206"/>
    </source>
</evidence>
<dbReference type="RefSeq" id="WP_006309434.1">
    <property type="nucleotide sequence ID" value="NZ_JH601133.1"/>
</dbReference>
<feature type="domain" description="Alanine dehydrogenase/pyridine nucleotide transhydrogenase N-terminal" evidence="12">
    <location>
        <begin position="4"/>
        <end position="135"/>
    </location>
</feature>
<evidence type="ECO:0000256" key="8">
    <source>
        <dbReference type="PIRSR" id="PIRSR000183-2"/>
    </source>
</evidence>
<feature type="binding site" evidence="9">
    <location>
        <position position="201"/>
    </location>
    <ligand>
        <name>NAD(+)</name>
        <dbReference type="ChEBI" id="CHEBI:57540"/>
    </ligand>
</feature>
<evidence type="ECO:0000256" key="10">
    <source>
        <dbReference type="PIRSR" id="PIRSR000183-4"/>
    </source>
</evidence>
<keyword evidence="5 6" id="KW-0520">NAD</keyword>
<dbReference type="PANTHER" id="PTHR42795">
    <property type="entry name" value="ALANINE DEHYDROGENASE"/>
    <property type="match status" value="1"/>
</dbReference>
<name>H3NK46_9LACT</name>
<dbReference type="EC" id="1.4.1.1" evidence="3 6"/>
<dbReference type="EMBL" id="AGEG01000014">
    <property type="protein sequence ID" value="EHR36563.1"/>
    <property type="molecule type" value="Genomic_DNA"/>
</dbReference>
<feature type="binding site" evidence="8">
    <location>
        <position position="74"/>
    </location>
    <ligand>
        <name>substrate</name>
    </ligand>
</feature>
<dbReference type="InterPro" id="IPR036291">
    <property type="entry name" value="NAD(P)-bd_dom_sf"/>
</dbReference>
<dbReference type="Gene3D" id="3.40.50.720">
    <property type="entry name" value="NAD(P)-binding Rossmann-like Domain"/>
    <property type="match status" value="2"/>
</dbReference>
<dbReference type="SMART" id="SM01002">
    <property type="entry name" value="AlaDh_PNT_C"/>
    <property type="match status" value="1"/>
</dbReference>
<dbReference type="NCBIfam" id="TIGR00518">
    <property type="entry name" value="alaDH"/>
    <property type="match status" value="1"/>
</dbReference>
<dbReference type="Proteomes" id="UP000006190">
    <property type="component" value="Unassembled WGS sequence"/>
</dbReference>
<dbReference type="GO" id="GO:0042853">
    <property type="term" value="P:L-alanine catabolic process"/>
    <property type="evidence" value="ECO:0007669"/>
    <property type="project" value="UniProtKB-UniPathway"/>
</dbReference>
<feature type="active site" description="Proton donor/acceptor" evidence="7">
    <location>
        <position position="95"/>
    </location>
</feature>
<dbReference type="HOGENOM" id="CLU_003376_3_0_9"/>
<comment type="cofactor">
    <cofactor evidence="10">
        <name>Mg(2+)</name>
        <dbReference type="ChEBI" id="CHEBI:18420"/>
    </cofactor>
    <text evidence="10">Binds 1 Mg(2+) ion per subunit.</text>
</comment>
<dbReference type="InterPro" id="IPR008141">
    <property type="entry name" value="Ala_DH"/>
</dbReference>
<dbReference type="GO" id="GO:0000166">
    <property type="term" value="F:nucleotide binding"/>
    <property type="evidence" value="ECO:0007669"/>
    <property type="project" value="UniProtKB-KW"/>
</dbReference>
<dbReference type="InterPro" id="IPR008142">
    <property type="entry name" value="AlaDH/PNT_CS1"/>
</dbReference>
<evidence type="ECO:0000256" key="5">
    <source>
        <dbReference type="ARBA" id="ARBA00023027"/>
    </source>
</evidence>
<evidence type="ECO:0000256" key="3">
    <source>
        <dbReference type="ARBA" id="ARBA00012897"/>
    </source>
</evidence>
<proteinExistence type="inferred from homology"/>
<evidence type="ECO:0000259" key="11">
    <source>
        <dbReference type="SMART" id="SM01002"/>
    </source>
</evidence>
<dbReference type="STRING" id="883113.HMPREF9708_01235"/>
<comment type="pathway">
    <text evidence="1">Amino-acid degradation; L-alanine degradation via dehydrogenase pathway; NH(3) and pyruvate from L-alanine: step 1/1.</text>
</comment>
<comment type="similarity">
    <text evidence="2 6">Belongs to the AlaDH/PNT family.</text>
</comment>
<feature type="binding site" evidence="9">
    <location>
        <begin position="237"/>
        <end position="238"/>
    </location>
    <ligand>
        <name>NAD(+)</name>
        <dbReference type="ChEBI" id="CHEBI:57540"/>
    </ligand>
</feature>
<reference evidence="13 14" key="1">
    <citation type="submission" date="2012-01" db="EMBL/GenBank/DDBJ databases">
        <title>The Genome Sequence of Facklamia languida CCUG 37842.</title>
        <authorList>
            <consortium name="The Broad Institute Genome Sequencing Platform"/>
            <person name="Earl A."/>
            <person name="Ward D."/>
            <person name="Feldgarden M."/>
            <person name="Gevers D."/>
            <person name="Huys G."/>
            <person name="Young S.K."/>
            <person name="Zeng Q."/>
            <person name="Gargeya S."/>
            <person name="Fitzgerald M."/>
            <person name="Haas B."/>
            <person name="Abouelleil A."/>
            <person name="Alvarado L."/>
            <person name="Arachchi H.M."/>
            <person name="Berlin A."/>
            <person name="Chapman S.B."/>
            <person name="Gearin G."/>
            <person name="Goldberg J."/>
            <person name="Griggs A."/>
            <person name="Gujja S."/>
            <person name="Hansen M."/>
            <person name="Heiman D."/>
            <person name="Howarth C."/>
            <person name="Larimer J."/>
            <person name="Lui A."/>
            <person name="MacDonald P.J.P."/>
            <person name="McCowen C."/>
            <person name="Montmayeur A."/>
            <person name="Murphy C."/>
            <person name="Neiman D."/>
            <person name="Pearson M."/>
            <person name="Priest M."/>
            <person name="Roberts A."/>
            <person name="Saif S."/>
            <person name="Shea T."/>
            <person name="Sisk P."/>
            <person name="Stolte C."/>
            <person name="Sykes S."/>
            <person name="Wortman J."/>
            <person name="Nusbaum C."/>
            <person name="Birren B."/>
        </authorList>
    </citation>
    <scope>NUCLEOTIDE SEQUENCE [LARGE SCALE GENOMIC DNA]</scope>
    <source>
        <strain evidence="13 14">CCUG 37842</strain>
    </source>
</reference>
<feature type="active site" description="Proton donor/acceptor" evidence="7">
    <location>
        <position position="268"/>
    </location>
</feature>
<feature type="binding site" evidence="9">
    <location>
        <position position="132"/>
    </location>
    <ligand>
        <name>NAD(+)</name>
        <dbReference type="ChEBI" id="CHEBI:57540"/>
    </ligand>
</feature>
<evidence type="ECO:0000256" key="7">
    <source>
        <dbReference type="PIRSR" id="PIRSR000183-1"/>
    </source>
</evidence>
<dbReference type="PATRIC" id="fig|883113.3.peg.1231"/>
<gene>
    <name evidence="13" type="ORF">HMPREF9708_01235</name>
</gene>
<dbReference type="PANTHER" id="PTHR42795:SF1">
    <property type="entry name" value="ALANINE DEHYDROGENASE"/>
    <property type="match status" value="1"/>
</dbReference>
<dbReference type="PROSITE" id="PS00836">
    <property type="entry name" value="ALADH_PNT_1"/>
    <property type="match status" value="1"/>
</dbReference>
<dbReference type="eggNOG" id="COG0686">
    <property type="taxonomic scope" value="Bacteria"/>
</dbReference>
<dbReference type="CDD" id="cd05305">
    <property type="entry name" value="L-AlaDH"/>
    <property type="match status" value="1"/>
</dbReference>
<keyword evidence="4 6" id="KW-0560">Oxidoreductase</keyword>
<evidence type="ECO:0000313" key="13">
    <source>
        <dbReference type="EMBL" id="EHR36563.1"/>
    </source>
</evidence>
<dbReference type="GO" id="GO:0005886">
    <property type="term" value="C:plasma membrane"/>
    <property type="evidence" value="ECO:0007669"/>
    <property type="project" value="TreeGrafter"/>
</dbReference>